<evidence type="ECO:0000313" key="7">
    <source>
        <dbReference type="EMBL" id="EKC60354.1"/>
    </source>
</evidence>
<dbReference type="GO" id="GO:0022857">
    <property type="term" value="F:transmembrane transporter activity"/>
    <property type="evidence" value="ECO:0007669"/>
    <property type="project" value="InterPro"/>
</dbReference>
<feature type="transmembrane region" description="Helical" evidence="6">
    <location>
        <begin position="112"/>
        <end position="130"/>
    </location>
</feature>
<feature type="transmembrane region" description="Helical" evidence="6">
    <location>
        <begin position="12"/>
        <end position="39"/>
    </location>
</feature>
<dbReference type="PANTHER" id="PTHR47089">
    <property type="entry name" value="ABC TRANSPORTER, PERMEASE PROTEIN"/>
    <property type="match status" value="1"/>
</dbReference>
<evidence type="ECO:0000256" key="2">
    <source>
        <dbReference type="ARBA" id="ARBA00022475"/>
    </source>
</evidence>
<evidence type="ECO:0000256" key="3">
    <source>
        <dbReference type="ARBA" id="ARBA00022692"/>
    </source>
</evidence>
<dbReference type="GO" id="GO:0005886">
    <property type="term" value="C:plasma membrane"/>
    <property type="evidence" value="ECO:0007669"/>
    <property type="project" value="UniProtKB-SubCell"/>
</dbReference>
<name>K1SY99_9ZZZZ</name>
<organism evidence="7">
    <name type="scientific">human gut metagenome</name>
    <dbReference type="NCBI Taxonomy" id="408170"/>
    <lineage>
        <taxon>unclassified sequences</taxon>
        <taxon>metagenomes</taxon>
        <taxon>organismal metagenomes</taxon>
    </lineage>
</organism>
<evidence type="ECO:0000256" key="6">
    <source>
        <dbReference type="SAM" id="Phobius"/>
    </source>
</evidence>
<evidence type="ECO:0000256" key="1">
    <source>
        <dbReference type="ARBA" id="ARBA00004651"/>
    </source>
</evidence>
<keyword evidence="5 6" id="KW-0472">Membrane</keyword>
<gene>
    <name evidence="7" type="ORF">LEA_12908</name>
</gene>
<dbReference type="AlphaFoldDB" id="K1SY99"/>
<keyword evidence="2" id="KW-1003">Cell membrane</keyword>
<sequence length="137" mass="15046">AGQYTLGAFGALYFAIVLGMPWWVCLLVSAVFGAVWGAIPGIFKAYLNINEVITSIMFNWIGLYLVNEIIYGRGSGVMYDAHNTRTWKLATNAPQAQIPSCGMSELFHTSNTTIAIFLAIIVAIVVWVVLGKNDLWL</sequence>
<dbReference type="InterPro" id="IPR001851">
    <property type="entry name" value="ABC_transp_permease"/>
</dbReference>
<dbReference type="EMBL" id="AJWY01008746">
    <property type="protein sequence ID" value="EKC60354.1"/>
    <property type="molecule type" value="Genomic_DNA"/>
</dbReference>
<evidence type="ECO:0000256" key="5">
    <source>
        <dbReference type="ARBA" id="ARBA00023136"/>
    </source>
</evidence>
<proteinExistence type="predicted"/>
<reference evidence="7" key="1">
    <citation type="journal article" date="2013" name="Environ. Microbiol.">
        <title>Microbiota from the distal guts of lean and obese adolescents exhibit partial functional redundancy besides clear differences in community structure.</title>
        <authorList>
            <person name="Ferrer M."/>
            <person name="Ruiz A."/>
            <person name="Lanza F."/>
            <person name="Haange S.B."/>
            <person name="Oberbach A."/>
            <person name="Till H."/>
            <person name="Bargiela R."/>
            <person name="Campoy C."/>
            <person name="Segura M.T."/>
            <person name="Richter M."/>
            <person name="von Bergen M."/>
            <person name="Seifert J."/>
            <person name="Suarez A."/>
        </authorList>
    </citation>
    <scope>NUCLEOTIDE SEQUENCE</scope>
</reference>
<keyword evidence="4 6" id="KW-1133">Transmembrane helix</keyword>
<comment type="subcellular location">
    <subcellularLocation>
        <location evidence="1">Cell membrane</location>
        <topology evidence="1">Multi-pass membrane protein</topology>
    </subcellularLocation>
</comment>
<keyword evidence="3 6" id="KW-0812">Transmembrane</keyword>
<dbReference type="PANTHER" id="PTHR47089:SF1">
    <property type="entry name" value="GUANOSINE ABC TRANSPORTER PERMEASE PROTEIN NUPP"/>
    <property type="match status" value="1"/>
</dbReference>
<feature type="transmembrane region" description="Helical" evidence="6">
    <location>
        <begin position="45"/>
        <end position="66"/>
    </location>
</feature>
<accession>K1SY99</accession>
<dbReference type="Pfam" id="PF02653">
    <property type="entry name" value="BPD_transp_2"/>
    <property type="match status" value="1"/>
</dbReference>
<evidence type="ECO:0000256" key="4">
    <source>
        <dbReference type="ARBA" id="ARBA00022989"/>
    </source>
</evidence>
<protein>
    <submittedName>
        <fullName evidence="7">ABC transporter, permease protein</fullName>
    </submittedName>
</protein>
<feature type="non-terminal residue" evidence="7">
    <location>
        <position position="1"/>
    </location>
</feature>
<comment type="caution">
    <text evidence="7">The sequence shown here is derived from an EMBL/GenBank/DDBJ whole genome shotgun (WGS) entry which is preliminary data.</text>
</comment>